<keyword evidence="1 6" id="KW-0547">Nucleotide-binding</keyword>
<dbReference type="GO" id="GO:0005737">
    <property type="term" value="C:cytoplasm"/>
    <property type="evidence" value="ECO:0007669"/>
    <property type="project" value="TreeGrafter"/>
</dbReference>
<dbReference type="PANTHER" id="PTHR13140">
    <property type="entry name" value="MYOSIN"/>
    <property type="match status" value="1"/>
</dbReference>
<dbReference type="GO" id="GO:0000146">
    <property type="term" value="F:microfilament motor activity"/>
    <property type="evidence" value="ECO:0007669"/>
    <property type="project" value="TreeGrafter"/>
</dbReference>
<feature type="region of interest" description="Disordered" evidence="7">
    <location>
        <begin position="1"/>
        <end position="25"/>
    </location>
</feature>
<dbReference type="GO" id="GO:0051015">
    <property type="term" value="F:actin filament binding"/>
    <property type="evidence" value="ECO:0007669"/>
    <property type="project" value="TreeGrafter"/>
</dbReference>
<comment type="similarity">
    <text evidence="6">Belongs to the TRAFAC class myosin-kinesin ATPase superfamily. Myosin family.</text>
</comment>
<sequence>MAASSSKSWNNSTFTNGHQVGSRDSKLLQGQNATLQKKVNGFKKQAQSHHTTLDLLEGEVKAFLIDEDELHTFDDLTKVNPVTTTTVLKCLHARYSADVFYTHAGCTLVAVNPFKHVPCLYSLEVMKEYHVNPQPQELKPHVFILAEQAYRNVQGQVEPVNQSLIVSGESGAGKTWTPRCLMKYYATVAASSSSQKCQDMIERIERRVLESNPVMEAFGNARTLRNNNSSRFGKYIQLQLNRSQQLVGASIQTYLLEKTRVTCQAASVKEFSYILSDHEGATEQERLQWKLPVEAQFCWLPNADQTLEEDCFEVTKDAMLHLGITSRMQRQIFRVNEISTAF</sequence>
<evidence type="ECO:0000313" key="9">
    <source>
        <dbReference type="EMBL" id="KAK1146131.1"/>
    </source>
</evidence>
<reference evidence="9" key="1">
    <citation type="submission" date="2022-02" db="EMBL/GenBank/DDBJ databases">
        <title>Atlantic sturgeon de novo genome assembly.</title>
        <authorList>
            <person name="Stock M."/>
            <person name="Klopp C."/>
            <person name="Guiguen Y."/>
            <person name="Cabau C."/>
            <person name="Parinello H."/>
            <person name="Santidrian Yebra-Pimentel E."/>
            <person name="Kuhl H."/>
            <person name="Dirks R.P."/>
            <person name="Guessner J."/>
            <person name="Wuertz S."/>
            <person name="Du K."/>
            <person name="Schartl M."/>
        </authorList>
    </citation>
    <scope>NUCLEOTIDE SEQUENCE</scope>
    <source>
        <strain evidence="9">STURGEONOMICS-FGT-2020</strain>
        <tissue evidence="9">Whole blood</tissue>
    </source>
</reference>
<keyword evidence="2 6" id="KW-0067">ATP-binding</keyword>
<dbReference type="Proteomes" id="UP001230051">
    <property type="component" value="Unassembled WGS sequence"/>
</dbReference>
<evidence type="ECO:0000256" key="1">
    <source>
        <dbReference type="ARBA" id="ARBA00022741"/>
    </source>
</evidence>
<name>A0AAD8FRY4_ACIOX</name>
<evidence type="ECO:0000256" key="2">
    <source>
        <dbReference type="ARBA" id="ARBA00022840"/>
    </source>
</evidence>
<organism evidence="9 10">
    <name type="scientific">Acipenser oxyrinchus oxyrinchus</name>
    <dbReference type="NCBI Taxonomy" id="40147"/>
    <lineage>
        <taxon>Eukaryota</taxon>
        <taxon>Metazoa</taxon>
        <taxon>Chordata</taxon>
        <taxon>Craniata</taxon>
        <taxon>Vertebrata</taxon>
        <taxon>Euteleostomi</taxon>
        <taxon>Actinopterygii</taxon>
        <taxon>Chondrostei</taxon>
        <taxon>Acipenseriformes</taxon>
        <taxon>Acipenseridae</taxon>
        <taxon>Acipenser</taxon>
    </lineage>
</organism>
<dbReference type="PRINTS" id="PR00193">
    <property type="entry name" value="MYOSINHEAVY"/>
</dbReference>
<keyword evidence="3 6" id="KW-0518">Myosin</keyword>
<proteinExistence type="inferred from homology"/>
<keyword evidence="10" id="KW-1185">Reference proteome</keyword>
<keyword evidence="4 6" id="KW-0505">Motor protein</keyword>
<dbReference type="InterPro" id="IPR001609">
    <property type="entry name" value="Myosin_head_motor_dom-like"/>
</dbReference>
<dbReference type="GO" id="GO:0016020">
    <property type="term" value="C:membrane"/>
    <property type="evidence" value="ECO:0007669"/>
    <property type="project" value="TreeGrafter"/>
</dbReference>
<accession>A0AAD8FRY4</accession>
<evidence type="ECO:0000313" key="10">
    <source>
        <dbReference type="Proteomes" id="UP001230051"/>
    </source>
</evidence>
<dbReference type="GO" id="GO:0016459">
    <property type="term" value="C:myosin complex"/>
    <property type="evidence" value="ECO:0007669"/>
    <property type="project" value="UniProtKB-KW"/>
</dbReference>
<evidence type="ECO:0000256" key="4">
    <source>
        <dbReference type="ARBA" id="ARBA00023175"/>
    </source>
</evidence>
<comment type="caution">
    <text evidence="9">The sequence shown here is derived from an EMBL/GenBank/DDBJ whole genome shotgun (WGS) entry which is preliminary data.</text>
</comment>
<evidence type="ECO:0000256" key="6">
    <source>
        <dbReference type="PROSITE-ProRule" id="PRU00782"/>
    </source>
</evidence>
<dbReference type="AlphaFoldDB" id="A0AAD8FRY4"/>
<dbReference type="PANTHER" id="PTHR13140:SF289">
    <property type="entry name" value="UNCONVENTIONAL MYOSIN-XIX"/>
    <property type="match status" value="1"/>
</dbReference>
<dbReference type="GO" id="GO:0007015">
    <property type="term" value="P:actin filament organization"/>
    <property type="evidence" value="ECO:0007669"/>
    <property type="project" value="TreeGrafter"/>
</dbReference>
<feature type="compositionally biased region" description="Polar residues" evidence="7">
    <location>
        <begin position="1"/>
        <end position="19"/>
    </location>
</feature>
<dbReference type="InterPro" id="IPR027417">
    <property type="entry name" value="P-loop_NTPase"/>
</dbReference>
<dbReference type="PROSITE" id="PS51456">
    <property type="entry name" value="MYOSIN_MOTOR"/>
    <property type="match status" value="1"/>
</dbReference>
<dbReference type="Pfam" id="PF00063">
    <property type="entry name" value="Myosin_head"/>
    <property type="match status" value="1"/>
</dbReference>
<protein>
    <recommendedName>
        <fullName evidence="8">Myosin motor domain-containing protein</fullName>
    </recommendedName>
</protein>
<comment type="caution">
    <text evidence="6">Lacks conserved residue(s) required for the propagation of feature annotation.</text>
</comment>
<evidence type="ECO:0000256" key="3">
    <source>
        <dbReference type="ARBA" id="ARBA00023123"/>
    </source>
</evidence>
<evidence type="ECO:0000256" key="5">
    <source>
        <dbReference type="ARBA" id="ARBA00023203"/>
    </source>
</evidence>
<evidence type="ECO:0000256" key="7">
    <source>
        <dbReference type="SAM" id="MobiDB-lite"/>
    </source>
</evidence>
<keyword evidence="5 6" id="KW-0009">Actin-binding</keyword>
<dbReference type="Gene3D" id="3.40.850.10">
    <property type="entry name" value="Kinesin motor domain"/>
    <property type="match status" value="1"/>
</dbReference>
<feature type="binding site" evidence="6">
    <location>
        <begin position="168"/>
        <end position="175"/>
    </location>
    <ligand>
        <name>ATP</name>
        <dbReference type="ChEBI" id="CHEBI:30616"/>
    </ligand>
</feature>
<gene>
    <name evidence="9" type="ORF">AOXY_G35959</name>
</gene>
<dbReference type="GO" id="GO:0005524">
    <property type="term" value="F:ATP binding"/>
    <property type="evidence" value="ECO:0007669"/>
    <property type="project" value="UniProtKB-UniRule"/>
</dbReference>
<dbReference type="SUPFAM" id="SSF52540">
    <property type="entry name" value="P-loop containing nucleoside triphosphate hydrolases"/>
    <property type="match status" value="1"/>
</dbReference>
<feature type="domain" description="Myosin motor" evidence="8">
    <location>
        <begin position="71"/>
        <end position="342"/>
    </location>
</feature>
<dbReference type="InterPro" id="IPR036961">
    <property type="entry name" value="Kinesin_motor_dom_sf"/>
</dbReference>
<dbReference type="SMART" id="SM00242">
    <property type="entry name" value="MYSc"/>
    <property type="match status" value="1"/>
</dbReference>
<dbReference type="EMBL" id="JAGXEW010000134">
    <property type="protein sequence ID" value="KAK1146131.1"/>
    <property type="molecule type" value="Genomic_DNA"/>
</dbReference>
<evidence type="ECO:0000259" key="8">
    <source>
        <dbReference type="PROSITE" id="PS51456"/>
    </source>
</evidence>